<reference evidence="1" key="1">
    <citation type="submission" date="2021-12" db="EMBL/GenBank/DDBJ databases">
        <authorList>
            <person name="Criscuolo A."/>
        </authorList>
    </citation>
    <scope>NUCLEOTIDE SEQUENCE</scope>
    <source>
        <strain evidence="1">CIP111894</strain>
    </source>
</reference>
<organism evidence="1 2">
    <name type="scientific">Paenibacillus pseudetheri</name>
    <dbReference type="NCBI Taxonomy" id="2897682"/>
    <lineage>
        <taxon>Bacteria</taxon>
        <taxon>Bacillati</taxon>
        <taxon>Bacillota</taxon>
        <taxon>Bacilli</taxon>
        <taxon>Bacillales</taxon>
        <taxon>Paenibacillaceae</taxon>
        <taxon>Paenibacillus</taxon>
    </lineage>
</organism>
<dbReference type="Proteomes" id="UP000838749">
    <property type="component" value="Unassembled WGS sequence"/>
</dbReference>
<sequence length="77" mass="9009">MLIDIFYVYQYVILSGIWLGSRVRKVMHEPEKWQVAAALTRETCKCTLFYMVKLFKSVRSYSKIQLSKTGTILLARS</sequence>
<dbReference type="EMBL" id="CAKMAB010000001">
    <property type="protein sequence ID" value="CAH1053945.1"/>
    <property type="molecule type" value="Genomic_DNA"/>
</dbReference>
<accession>A0ABM9B627</accession>
<name>A0ABM9B627_9BACL</name>
<protein>
    <recommendedName>
        <fullName evidence="3">Secreted protein</fullName>
    </recommendedName>
</protein>
<evidence type="ECO:0000313" key="1">
    <source>
        <dbReference type="EMBL" id="CAH1053945.1"/>
    </source>
</evidence>
<evidence type="ECO:0008006" key="3">
    <source>
        <dbReference type="Google" id="ProtNLM"/>
    </source>
</evidence>
<proteinExistence type="predicted"/>
<evidence type="ECO:0000313" key="2">
    <source>
        <dbReference type="Proteomes" id="UP000838749"/>
    </source>
</evidence>
<keyword evidence="2" id="KW-1185">Reference proteome</keyword>
<gene>
    <name evidence="1" type="ORF">PAECIP111894_00090</name>
</gene>
<comment type="caution">
    <text evidence="1">The sequence shown here is derived from an EMBL/GenBank/DDBJ whole genome shotgun (WGS) entry which is preliminary data.</text>
</comment>